<sequence>MQKLAFMILFLSMISIGDKKPIRNNEKVPAMFKGNFVDDYGIRYTVNDTLFIQYPRTKYHVIRWNVKDRYIVARNDDQNPGEGGLYTRIDYMQFSNMEPWKWGFCLSVYDAKTDQIAETTAKADRQNPKKGCNGFPFSRMKRVE</sequence>
<proteinExistence type="predicted"/>
<keyword evidence="2" id="KW-1185">Reference proteome</keyword>
<organism evidence="1 2">
    <name type="scientific">Mucilaginibacter terrigena</name>
    <dbReference type="NCBI Taxonomy" id="2492395"/>
    <lineage>
        <taxon>Bacteria</taxon>
        <taxon>Pseudomonadati</taxon>
        <taxon>Bacteroidota</taxon>
        <taxon>Sphingobacteriia</taxon>
        <taxon>Sphingobacteriales</taxon>
        <taxon>Sphingobacteriaceae</taxon>
        <taxon>Mucilaginibacter</taxon>
    </lineage>
</organism>
<accession>A0A4Q5LMX0</accession>
<dbReference type="Proteomes" id="UP000293331">
    <property type="component" value="Unassembled WGS sequence"/>
</dbReference>
<dbReference type="OrthoDB" id="671959at2"/>
<evidence type="ECO:0000313" key="1">
    <source>
        <dbReference type="EMBL" id="RYU89426.1"/>
    </source>
</evidence>
<comment type="caution">
    <text evidence="1">The sequence shown here is derived from an EMBL/GenBank/DDBJ whole genome shotgun (WGS) entry which is preliminary data.</text>
</comment>
<evidence type="ECO:0000313" key="2">
    <source>
        <dbReference type="Proteomes" id="UP000293331"/>
    </source>
</evidence>
<dbReference type="AlphaFoldDB" id="A0A4Q5LMX0"/>
<dbReference type="RefSeq" id="WP_129877284.1">
    <property type="nucleotide sequence ID" value="NZ_SEWG01000005.1"/>
</dbReference>
<protein>
    <submittedName>
        <fullName evidence="1">Uncharacterized protein</fullName>
    </submittedName>
</protein>
<name>A0A4Q5LMX0_9SPHI</name>
<dbReference type="EMBL" id="SEWG01000005">
    <property type="protein sequence ID" value="RYU89426.1"/>
    <property type="molecule type" value="Genomic_DNA"/>
</dbReference>
<gene>
    <name evidence="1" type="ORF">EWM62_13955</name>
</gene>
<reference evidence="1 2" key="1">
    <citation type="submission" date="2019-02" db="EMBL/GenBank/DDBJ databases">
        <title>Bacterial novel species Mucilaginibacter sp. 17JY9-4 isolated from soil.</title>
        <authorList>
            <person name="Jung H.-Y."/>
        </authorList>
    </citation>
    <scope>NUCLEOTIDE SEQUENCE [LARGE SCALE GENOMIC DNA]</scope>
    <source>
        <strain evidence="1 2">17JY9-4</strain>
    </source>
</reference>